<dbReference type="Proteomes" id="UP000035016">
    <property type="component" value="Plasmid pSLE1"/>
</dbReference>
<dbReference type="PROSITE" id="PS51257">
    <property type="entry name" value="PROKAR_LIPOPROTEIN"/>
    <property type="match status" value="1"/>
</dbReference>
<evidence type="ECO:0000313" key="4">
    <source>
        <dbReference type="Proteomes" id="UP000035016"/>
    </source>
</evidence>
<keyword evidence="2" id="KW-1133">Transmembrane helix</keyword>
<dbReference type="PATRIC" id="fig|1437453.6.peg.7192"/>
<keyword evidence="2" id="KW-0472">Membrane</keyword>
<name>A0A0F7VKJ9_STRLW</name>
<organism evidence="3 4">
    <name type="scientific">Streptomyces leeuwenhoekii</name>
    <dbReference type="NCBI Taxonomy" id="1437453"/>
    <lineage>
        <taxon>Bacteria</taxon>
        <taxon>Bacillati</taxon>
        <taxon>Actinomycetota</taxon>
        <taxon>Actinomycetes</taxon>
        <taxon>Kitasatosporales</taxon>
        <taxon>Streptomycetaceae</taxon>
        <taxon>Streptomyces</taxon>
    </lineage>
</organism>
<reference evidence="4" key="1">
    <citation type="submission" date="2015-02" db="EMBL/GenBank/DDBJ databases">
        <authorList>
            <person name="Gomez-Escribano P.J."/>
        </authorList>
    </citation>
    <scope>NUCLEOTIDE SEQUENCE [LARGE SCALE GENOMIC DNA]</scope>
    <source>
        <strain evidence="4">C34 (DSM 42122 / NRRL B-24963)</strain>
        <plasmid evidence="4">pSLE1</plasmid>
    </source>
</reference>
<dbReference type="AlphaFoldDB" id="A0A0F7VKJ9"/>
<proteinExistence type="predicted"/>
<accession>A0A0F7VKJ9</accession>
<keyword evidence="2" id="KW-0812">Transmembrane</keyword>
<feature type="region of interest" description="Disordered" evidence="1">
    <location>
        <begin position="60"/>
        <end position="80"/>
    </location>
</feature>
<geneLocation type="plasmid" evidence="3 4">
    <name>pSLE1</name>
</geneLocation>
<protein>
    <submittedName>
        <fullName evidence="3">Sle1_067 protein</fullName>
    </submittedName>
</protein>
<dbReference type="EMBL" id="LN831788">
    <property type="protein sequence ID" value="CQR59234.1"/>
    <property type="molecule type" value="Genomic_DNA"/>
</dbReference>
<feature type="transmembrane region" description="Helical" evidence="2">
    <location>
        <begin position="34"/>
        <end position="57"/>
    </location>
</feature>
<dbReference type="RefSeq" id="WP_166520560.1">
    <property type="nucleotide sequence ID" value="NZ_LN831788.1"/>
</dbReference>
<sequence length="80" mass="8451">MSRIPSLLTQAVLLVGIACGTAWAWLALTTSRVLSPGAVIVCTCIALALALAVEAVAGRVRRGRRRRPHARPHATGKALR</sequence>
<dbReference type="KEGG" id="sle:sle1_067"/>
<evidence type="ECO:0000256" key="2">
    <source>
        <dbReference type="SAM" id="Phobius"/>
    </source>
</evidence>
<gene>
    <name evidence="3" type="ORF">sle1_067</name>
</gene>
<evidence type="ECO:0000313" key="3">
    <source>
        <dbReference type="EMBL" id="CQR59234.1"/>
    </source>
</evidence>
<evidence type="ECO:0000256" key="1">
    <source>
        <dbReference type="SAM" id="MobiDB-lite"/>
    </source>
</evidence>
<keyword evidence="3" id="KW-0614">Plasmid</keyword>